<dbReference type="PANTHER" id="PTHR34069">
    <property type="entry name" value="3-OXOACYL-[ACYL-CARRIER-PROTEIN] SYNTHASE 3"/>
    <property type="match status" value="1"/>
</dbReference>
<evidence type="ECO:0000259" key="4">
    <source>
        <dbReference type="Pfam" id="PF08541"/>
    </source>
</evidence>
<dbReference type="GO" id="GO:0004315">
    <property type="term" value="F:3-oxoacyl-[acyl-carrier-protein] synthase activity"/>
    <property type="evidence" value="ECO:0007669"/>
    <property type="project" value="InterPro"/>
</dbReference>
<evidence type="ECO:0000256" key="2">
    <source>
        <dbReference type="ARBA" id="ARBA00022679"/>
    </source>
</evidence>
<evidence type="ECO:0000313" key="6">
    <source>
        <dbReference type="EMBL" id="SEB30855.1"/>
    </source>
</evidence>
<keyword evidence="1" id="KW-0963">Cytoplasm</keyword>
<keyword evidence="2" id="KW-0808">Transferase</keyword>
<dbReference type="AlphaFoldDB" id="A0A1H4IAB2"/>
<sequence>MKWDHLYIAGLGAWLPEPLPVTEAVRAGRYAEERRAARDYVSVCVAEDVAPPDMAVRAGRAAMEQSRLAPEEFSLLLHASLWYQGLDIWPSASYVAAGTVGRPVAAFDVQQRCNGALGAIELAGAHLTAGVGGGSAALVTTGDRFAPPEVDRWNMHDYNVYGDGGTAMVLSTRGGFARVLSTVTVADNALEGAARGDRPLRPAPAGGAAIDLVARSREYLAAHDAKQVELRTGRVITQARSQALSHARTSMREISRVVIGATGRFEGGWHFHHLLSVPESATTWEYGRTTGHIGAGDWTAGLAWLLRTRAVVPGDRVLLLGGGAGYSCTAAVVEITDQPEW</sequence>
<dbReference type="RefSeq" id="WP_074989968.1">
    <property type="nucleotide sequence ID" value="NZ_FNTD01000003.1"/>
</dbReference>
<dbReference type="STRING" id="67331.SAMN04490357_0084"/>
<dbReference type="GeneID" id="95509409"/>
<feature type="domain" description="Beta-ketoacyl-[acyl-carrier-protein] synthase III C-terminal" evidence="4">
    <location>
        <begin position="274"/>
        <end position="335"/>
    </location>
</feature>
<dbReference type="InterPro" id="IPR016039">
    <property type="entry name" value="Thiolase-like"/>
</dbReference>
<accession>A0A1H4IAB2</accession>
<dbReference type="Gene3D" id="3.40.47.10">
    <property type="match status" value="2"/>
</dbReference>
<dbReference type="SUPFAM" id="SSF53901">
    <property type="entry name" value="Thiolase-like"/>
    <property type="match status" value="1"/>
</dbReference>
<gene>
    <name evidence="6" type="ORF">SAMN04490357_0084</name>
</gene>
<dbReference type="Pfam" id="PF08541">
    <property type="entry name" value="ACP_syn_III_C"/>
    <property type="match status" value="1"/>
</dbReference>
<dbReference type="InterPro" id="IPR013747">
    <property type="entry name" value="ACP_syn_III_C"/>
</dbReference>
<name>A0A1H4IAB2_9ACTN</name>
<keyword evidence="3" id="KW-0012">Acyltransferase</keyword>
<dbReference type="CDD" id="cd00827">
    <property type="entry name" value="init_cond_enzymes"/>
    <property type="match status" value="1"/>
</dbReference>
<feature type="domain" description="Beta-ketoacyl-[acyl-carrier-protein] synthase III N-terminal" evidence="5">
    <location>
        <begin position="107"/>
        <end position="187"/>
    </location>
</feature>
<dbReference type="EMBL" id="FNTD01000003">
    <property type="protein sequence ID" value="SEB30855.1"/>
    <property type="molecule type" value="Genomic_DNA"/>
</dbReference>
<evidence type="ECO:0000313" key="7">
    <source>
        <dbReference type="Proteomes" id="UP000182375"/>
    </source>
</evidence>
<evidence type="ECO:0000259" key="5">
    <source>
        <dbReference type="Pfam" id="PF08545"/>
    </source>
</evidence>
<proteinExistence type="predicted"/>
<reference evidence="6 7" key="1">
    <citation type="submission" date="2016-10" db="EMBL/GenBank/DDBJ databases">
        <authorList>
            <person name="de Groot N.N."/>
        </authorList>
    </citation>
    <scope>NUCLEOTIDE SEQUENCE [LARGE SCALE GENOMIC DNA]</scope>
    <source>
        <strain evidence="6 7">DSM 40306</strain>
    </source>
</reference>
<dbReference type="Proteomes" id="UP000182375">
    <property type="component" value="Unassembled WGS sequence"/>
</dbReference>
<dbReference type="InterPro" id="IPR013751">
    <property type="entry name" value="ACP_syn_III_N"/>
</dbReference>
<protein>
    <submittedName>
        <fullName evidence="6">3-oxoacyl-[acyl-carrier-protein] synthase-3</fullName>
    </submittedName>
</protein>
<evidence type="ECO:0000256" key="1">
    <source>
        <dbReference type="ARBA" id="ARBA00022490"/>
    </source>
</evidence>
<dbReference type="GO" id="GO:0006633">
    <property type="term" value="P:fatty acid biosynthetic process"/>
    <property type="evidence" value="ECO:0007669"/>
    <property type="project" value="InterPro"/>
</dbReference>
<dbReference type="GO" id="GO:0044550">
    <property type="term" value="P:secondary metabolite biosynthetic process"/>
    <property type="evidence" value="ECO:0007669"/>
    <property type="project" value="TreeGrafter"/>
</dbReference>
<dbReference type="PANTHER" id="PTHR34069:SF2">
    <property type="entry name" value="BETA-KETOACYL-[ACYL-CARRIER-PROTEIN] SYNTHASE III"/>
    <property type="match status" value="1"/>
</dbReference>
<dbReference type="Pfam" id="PF08545">
    <property type="entry name" value="ACP_syn_III"/>
    <property type="match status" value="1"/>
</dbReference>
<organism evidence="6 7">
    <name type="scientific">Streptomyces misionensis</name>
    <dbReference type="NCBI Taxonomy" id="67331"/>
    <lineage>
        <taxon>Bacteria</taxon>
        <taxon>Bacillati</taxon>
        <taxon>Actinomycetota</taxon>
        <taxon>Actinomycetes</taxon>
        <taxon>Kitasatosporales</taxon>
        <taxon>Streptomycetaceae</taxon>
        <taxon>Streptomyces</taxon>
    </lineage>
</organism>
<evidence type="ECO:0000256" key="3">
    <source>
        <dbReference type="ARBA" id="ARBA00023315"/>
    </source>
</evidence>